<accession>A0AAV4WDE6</accession>
<dbReference type="EMBL" id="BPLR01015937">
    <property type="protein sequence ID" value="GIY79834.1"/>
    <property type="molecule type" value="Genomic_DNA"/>
</dbReference>
<name>A0AAV4WDE6_CAEEX</name>
<reference evidence="1 2" key="1">
    <citation type="submission" date="2021-06" db="EMBL/GenBank/DDBJ databases">
        <title>Caerostris extrusa draft genome.</title>
        <authorList>
            <person name="Kono N."/>
            <person name="Arakawa K."/>
        </authorList>
    </citation>
    <scope>NUCLEOTIDE SEQUENCE [LARGE SCALE GENOMIC DNA]</scope>
</reference>
<dbReference type="Proteomes" id="UP001054945">
    <property type="component" value="Unassembled WGS sequence"/>
</dbReference>
<evidence type="ECO:0000313" key="2">
    <source>
        <dbReference type="Proteomes" id="UP001054945"/>
    </source>
</evidence>
<comment type="caution">
    <text evidence="1">The sequence shown here is derived from an EMBL/GenBank/DDBJ whole genome shotgun (WGS) entry which is preliminary data.</text>
</comment>
<dbReference type="AlphaFoldDB" id="A0AAV4WDE6"/>
<protein>
    <submittedName>
        <fullName evidence="1">Uncharacterized protein</fullName>
    </submittedName>
</protein>
<proteinExistence type="predicted"/>
<evidence type="ECO:0000313" key="1">
    <source>
        <dbReference type="EMBL" id="GIY79834.1"/>
    </source>
</evidence>
<gene>
    <name evidence="1" type="ORF">CEXT_558181</name>
</gene>
<keyword evidence="2" id="KW-1185">Reference proteome</keyword>
<organism evidence="1 2">
    <name type="scientific">Caerostris extrusa</name>
    <name type="common">Bark spider</name>
    <name type="synonym">Caerostris bankana</name>
    <dbReference type="NCBI Taxonomy" id="172846"/>
    <lineage>
        <taxon>Eukaryota</taxon>
        <taxon>Metazoa</taxon>
        <taxon>Ecdysozoa</taxon>
        <taxon>Arthropoda</taxon>
        <taxon>Chelicerata</taxon>
        <taxon>Arachnida</taxon>
        <taxon>Araneae</taxon>
        <taxon>Araneomorphae</taxon>
        <taxon>Entelegynae</taxon>
        <taxon>Araneoidea</taxon>
        <taxon>Araneidae</taxon>
        <taxon>Caerostris</taxon>
    </lineage>
</organism>
<sequence>MCCETEWSDTTLEKLLDDPFVTLAFHLSKGFEFRSFDRTDRSQFAFEHCSFYWNYQWDIGSSFHFSAA</sequence>